<dbReference type="Gene3D" id="2.30.29.30">
    <property type="entry name" value="Pleckstrin-homology domain (PH domain)/Phosphotyrosine-binding domain (PTB)"/>
    <property type="match status" value="1"/>
</dbReference>
<name>A0A8K1CA53_PYTOL</name>
<feature type="compositionally biased region" description="Basic and acidic residues" evidence="1">
    <location>
        <begin position="477"/>
        <end position="487"/>
    </location>
</feature>
<feature type="compositionally biased region" description="Basic and acidic residues" evidence="1">
    <location>
        <begin position="246"/>
        <end position="262"/>
    </location>
</feature>
<feature type="compositionally biased region" description="Polar residues" evidence="1">
    <location>
        <begin position="370"/>
        <end position="384"/>
    </location>
</feature>
<feature type="region of interest" description="Disordered" evidence="1">
    <location>
        <begin position="110"/>
        <end position="562"/>
    </location>
</feature>
<evidence type="ECO:0000259" key="2">
    <source>
        <dbReference type="PROSITE" id="PS50003"/>
    </source>
</evidence>
<feature type="compositionally biased region" description="Basic and acidic residues" evidence="1">
    <location>
        <begin position="287"/>
        <end position="302"/>
    </location>
</feature>
<dbReference type="InterPro" id="IPR001849">
    <property type="entry name" value="PH_domain"/>
</dbReference>
<dbReference type="Proteomes" id="UP000794436">
    <property type="component" value="Unassembled WGS sequence"/>
</dbReference>
<evidence type="ECO:0000313" key="3">
    <source>
        <dbReference type="EMBL" id="TMW59320.1"/>
    </source>
</evidence>
<dbReference type="InterPro" id="IPR011993">
    <property type="entry name" value="PH-like_dom_sf"/>
</dbReference>
<dbReference type="AlphaFoldDB" id="A0A8K1CA53"/>
<dbReference type="OrthoDB" id="127278at2759"/>
<evidence type="ECO:0000313" key="4">
    <source>
        <dbReference type="Proteomes" id="UP000794436"/>
    </source>
</evidence>
<dbReference type="PROSITE" id="PS50003">
    <property type="entry name" value="PH_DOMAIN"/>
    <property type="match status" value="1"/>
</dbReference>
<sequence length="562" mass="63828">MAPVLVHGVDISALEGWMVKINSNPSVFGKSMNRRWFKVAYVPAGNEQKLIISYSSSKTSKEPRGWLYIEDVSGVYCRRDMIEVVSPARTLRFKGETTVEHRLWSDSLHRLCNPPKSTPEPQDDANRAALAKAEAQKAREREAQLACEQEAKQEREKEEYRAREREEQLARERDRDRIAAPKRTVEYVSSARERDAKMAQHDAREERPRRKSPSPERRPRRRDDSEDDSEGDNHRSDDSSEEDDEQPRRRQSMDPDRLRSSAENEATAPSRRHSANAHTNSRYETQANRRDSLGDSLGDSRRGSSTMDRPSPRRDSSRPQSGERERRRQERDDDDGKDNRRDDDDSDDDSSDDERQTQQKPRGVLEHRSSSFLVASIKSMSPCSTEPKPAVKSPASNSVPVSSKARVDAKQKEDDDSDEDEESPQQITPRDDDSEPRMQVSKSSTPEPARRQPSPERPKSKRNSAYFDDEDEEDGQDTLHHEEETNNKHRGSVSQPIQAPKASAPVSEVRADNNFVDDDWDAPDNSTPMPTKHGNKSPAKRVAPGFGGVASDANFATEDWDD</sequence>
<evidence type="ECO:0000256" key="1">
    <source>
        <dbReference type="SAM" id="MobiDB-lite"/>
    </source>
</evidence>
<feature type="compositionally biased region" description="Basic and acidic residues" evidence="1">
    <location>
        <begin position="134"/>
        <end position="224"/>
    </location>
</feature>
<feature type="compositionally biased region" description="Basic and acidic residues" evidence="1">
    <location>
        <begin position="448"/>
        <end position="458"/>
    </location>
</feature>
<reference evidence="3" key="1">
    <citation type="submission" date="2019-03" db="EMBL/GenBank/DDBJ databases">
        <title>Long read genome sequence of the mycoparasitic Pythium oligandrum ATCC 38472 isolated from sugarbeet rhizosphere.</title>
        <authorList>
            <person name="Gaulin E."/>
        </authorList>
    </citation>
    <scope>NUCLEOTIDE SEQUENCE</scope>
    <source>
        <strain evidence="3">ATCC 38472_TT</strain>
    </source>
</reference>
<feature type="domain" description="PH" evidence="2">
    <location>
        <begin position="11"/>
        <end position="113"/>
    </location>
</feature>
<proteinExistence type="predicted"/>
<comment type="caution">
    <text evidence="3">The sequence shown here is derived from an EMBL/GenBank/DDBJ whole genome shotgun (WGS) entry which is preliminary data.</text>
</comment>
<feature type="compositionally biased region" description="Acidic residues" evidence="1">
    <location>
        <begin position="414"/>
        <end position="423"/>
    </location>
</feature>
<feature type="compositionally biased region" description="Basic and acidic residues" evidence="1">
    <location>
        <begin position="353"/>
        <end position="369"/>
    </location>
</feature>
<organism evidence="3 4">
    <name type="scientific">Pythium oligandrum</name>
    <name type="common">Mycoparasitic fungus</name>
    <dbReference type="NCBI Taxonomy" id="41045"/>
    <lineage>
        <taxon>Eukaryota</taxon>
        <taxon>Sar</taxon>
        <taxon>Stramenopiles</taxon>
        <taxon>Oomycota</taxon>
        <taxon>Peronosporomycetes</taxon>
        <taxon>Pythiales</taxon>
        <taxon>Pythiaceae</taxon>
        <taxon>Pythium</taxon>
    </lineage>
</organism>
<keyword evidence="4" id="KW-1185">Reference proteome</keyword>
<feature type="compositionally biased region" description="Basic and acidic residues" evidence="1">
    <location>
        <begin position="310"/>
        <end position="331"/>
    </location>
</feature>
<protein>
    <recommendedName>
        <fullName evidence="2">PH domain-containing protein</fullName>
    </recommendedName>
</protein>
<accession>A0A8K1CA53</accession>
<feature type="compositionally biased region" description="Acidic residues" evidence="1">
    <location>
        <begin position="467"/>
        <end position="476"/>
    </location>
</feature>
<gene>
    <name evidence="3" type="ORF">Poli38472_004389</name>
</gene>
<dbReference type="EMBL" id="SPLM01000109">
    <property type="protein sequence ID" value="TMW59320.1"/>
    <property type="molecule type" value="Genomic_DNA"/>
</dbReference>
<feature type="compositionally biased region" description="Polar residues" evidence="1">
    <location>
        <begin position="276"/>
        <end position="286"/>
    </location>
</feature>
<dbReference type="SUPFAM" id="SSF50729">
    <property type="entry name" value="PH domain-like"/>
    <property type="match status" value="1"/>
</dbReference>